<dbReference type="CDD" id="cd00038">
    <property type="entry name" value="CAP_ED"/>
    <property type="match status" value="1"/>
</dbReference>
<feature type="domain" description="Cyclic nucleotide-binding" evidence="1">
    <location>
        <begin position="31"/>
        <end position="116"/>
    </location>
</feature>
<gene>
    <name evidence="2" type="ORF">SAMN05216464_103277</name>
</gene>
<reference evidence="2 3" key="1">
    <citation type="submission" date="2016-10" db="EMBL/GenBank/DDBJ databases">
        <authorList>
            <person name="de Groot N.N."/>
        </authorList>
    </citation>
    <scope>NUCLEOTIDE SEQUENCE [LARGE SCALE GENOMIC DNA]</scope>
    <source>
        <strain evidence="2 3">47C3B</strain>
    </source>
</reference>
<evidence type="ECO:0000313" key="2">
    <source>
        <dbReference type="EMBL" id="SDD99577.1"/>
    </source>
</evidence>
<sequence length="198" mass="23278">MPIEQLIAYFVKYIPLKDIEKNELKNRVIEKRIKRRQFILQENDVCKYYTFVVSGCFKMYGVDDKGAEHNIQFAAENDWIADIGSFHSGKASRLYIEAIEPSVILQIDQTNLVYLYHNHPKFDRIFRVIAENKFIELQNRVLLNISSTADERYQTFLNQYPNLANRLPDTQIASYIGITPEFLSKVRRIRAKKQLPLT</sequence>
<accession>A0A1G6ZBW8</accession>
<dbReference type="InterPro" id="IPR000595">
    <property type="entry name" value="cNMP-bd_dom"/>
</dbReference>
<dbReference type="InterPro" id="IPR018490">
    <property type="entry name" value="cNMP-bd_dom_sf"/>
</dbReference>
<dbReference type="Pfam" id="PF00027">
    <property type="entry name" value="cNMP_binding"/>
    <property type="match status" value="1"/>
</dbReference>
<evidence type="ECO:0000259" key="1">
    <source>
        <dbReference type="Pfam" id="PF00027"/>
    </source>
</evidence>
<keyword evidence="2" id="KW-0808">Transferase</keyword>
<dbReference type="GO" id="GO:0016301">
    <property type="term" value="F:kinase activity"/>
    <property type="evidence" value="ECO:0007669"/>
    <property type="project" value="UniProtKB-KW"/>
</dbReference>
<dbReference type="InterPro" id="IPR014710">
    <property type="entry name" value="RmlC-like_jellyroll"/>
</dbReference>
<proteinExistence type="predicted"/>
<dbReference type="AlphaFoldDB" id="A0A1G6ZBW8"/>
<evidence type="ECO:0000313" key="3">
    <source>
        <dbReference type="Proteomes" id="UP000199072"/>
    </source>
</evidence>
<keyword evidence="3" id="KW-1185">Reference proteome</keyword>
<dbReference type="Gene3D" id="2.60.120.10">
    <property type="entry name" value="Jelly Rolls"/>
    <property type="match status" value="1"/>
</dbReference>
<organism evidence="2 3">
    <name type="scientific">Mucilaginibacter pineti</name>
    <dbReference type="NCBI Taxonomy" id="1391627"/>
    <lineage>
        <taxon>Bacteria</taxon>
        <taxon>Pseudomonadati</taxon>
        <taxon>Bacteroidota</taxon>
        <taxon>Sphingobacteriia</taxon>
        <taxon>Sphingobacteriales</taxon>
        <taxon>Sphingobacteriaceae</taxon>
        <taxon>Mucilaginibacter</taxon>
    </lineage>
</organism>
<protein>
    <submittedName>
        <fullName evidence="2">cAMP-binding domain of CRP or a regulatory subunit of cAMP-dependent protein kinases</fullName>
    </submittedName>
</protein>
<name>A0A1G6ZBW8_9SPHI</name>
<dbReference type="STRING" id="1391627.SAMN05216464_103277"/>
<dbReference type="RefSeq" id="WP_091148201.1">
    <property type="nucleotide sequence ID" value="NZ_FNAI01000003.1"/>
</dbReference>
<dbReference type="OrthoDB" id="1092431at2"/>
<dbReference type="SUPFAM" id="SSF51206">
    <property type="entry name" value="cAMP-binding domain-like"/>
    <property type="match status" value="1"/>
</dbReference>
<keyword evidence="2" id="KW-0418">Kinase</keyword>
<dbReference type="EMBL" id="FNAI01000003">
    <property type="protein sequence ID" value="SDD99577.1"/>
    <property type="molecule type" value="Genomic_DNA"/>
</dbReference>
<dbReference type="Proteomes" id="UP000199072">
    <property type="component" value="Unassembled WGS sequence"/>
</dbReference>